<evidence type="ECO:0000256" key="5">
    <source>
        <dbReference type="PROSITE-ProRule" id="PRU00205"/>
    </source>
</evidence>
<evidence type="ECO:0000256" key="1">
    <source>
        <dbReference type="ARBA" id="ARBA00004141"/>
    </source>
</evidence>
<dbReference type="GO" id="GO:0005783">
    <property type="term" value="C:endoplasmic reticulum"/>
    <property type="evidence" value="ECO:0007669"/>
    <property type="project" value="TreeGrafter"/>
</dbReference>
<proteinExistence type="predicted"/>
<keyword evidence="9" id="KW-1185">Reference proteome</keyword>
<protein>
    <recommendedName>
        <fullName evidence="7">TLC domain-containing protein</fullName>
    </recommendedName>
</protein>
<evidence type="ECO:0000256" key="6">
    <source>
        <dbReference type="SAM" id="Phobius"/>
    </source>
</evidence>
<feature type="transmembrane region" description="Helical" evidence="6">
    <location>
        <begin position="85"/>
        <end position="104"/>
    </location>
</feature>
<dbReference type="PANTHER" id="PTHR13439:SF0">
    <property type="entry name" value="TOPOISOMERASE I DAMAGE AFFECTED PROTEIN 4"/>
    <property type="match status" value="1"/>
</dbReference>
<dbReference type="AlphaFoldDB" id="A0A250X4C4"/>
<evidence type="ECO:0000256" key="2">
    <source>
        <dbReference type="ARBA" id="ARBA00022692"/>
    </source>
</evidence>
<dbReference type="InterPro" id="IPR006634">
    <property type="entry name" value="TLC-dom"/>
</dbReference>
<feature type="transmembrane region" description="Helical" evidence="6">
    <location>
        <begin position="247"/>
        <end position="268"/>
    </location>
</feature>
<comment type="caution">
    <text evidence="8">The sequence shown here is derived from an EMBL/GenBank/DDBJ whole genome shotgun (WGS) entry which is preliminary data.</text>
</comment>
<feature type="domain" description="TLC" evidence="7">
    <location>
        <begin position="78"/>
        <end position="279"/>
    </location>
</feature>
<dbReference type="SMART" id="SM00724">
    <property type="entry name" value="TLC"/>
    <property type="match status" value="1"/>
</dbReference>
<accession>A0A250X4C4</accession>
<dbReference type="PROSITE" id="PS50922">
    <property type="entry name" value="TLC"/>
    <property type="match status" value="1"/>
</dbReference>
<organism evidence="8 9">
    <name type="scientific">Chlamydomonas eustigma</name>
    <dbReference type="NCBI Taxonomy" id="1157962"/>
    <lineage>
        <taxon>Eukaryota</taxon>
        <taxon>Viridiplantae</taxon>
        <taxon>Chlorophyta</taxon>
        <taxon>core chlorophytes</taxon>
        <taxon>Chlorophyceae</taxon>
        <taxon>CS clade</taxon>
        <taxon>Chlamydomonadales</taxon>
        <taxon>Chlamydomonadaceae</taxon>
        <taxon>Chlamydomonas</taxon>
    </lineage>
</organism>
<dbReference type="InterPro" id="IPR050846">
    <property type="entry name" value="TLCD"/>
</dbReference>
<feature type="transmembrane region" description="Helical" evidence="6">
    <location>
        <begin position="44"/>
        <end position="64"/>
    </location>
</feature>
<comment type="subcellular location">
    <subcellularLocation>
        <location evidence="1">Membrane</location>
        <topology evidence="1">Multi-pass membrane protein</topology>
    </subcellularLocation>
</comment>
<evidence type="ECO:0000313" key="8">
    <source>
        <dbReference type="EMBL" id="GAX77769.1"/>
    </source>
</evidence>
<gene>
    <name evidence="8" type="ORF">CEUSTIGMA_g5212.t1</name>
</gene>
<sequence>MALTSLPETLLAPDVFLPFQSELKFFGITWWDSHGQLSKEGLCAFWTLSSMIFCSLVYKLGPFYSPLLFKTYSNLPKHEQKEWDVRYASMPFSALCVWYAYVVLWDSDFFFRDEKHPNILRTHATTYTQLGMAMGYFIVDFIICIKYNMGGWPMHLHHMGSLMSVSAAVFTGQGHMHSTWMLFTEATTPFVNMRWWLDKTDMKNSPLYFYNGVGLFICWVFARIVAFPPFFYVIYKQRDQIKYLSTYTKFLLYVFPIILTILNIWWFTKILKGVLKMLVKPQTKRE</sequence>
<dbReference type="GO" id="GO:0016020">
    <property type="term" value="C:membrane"/>
    <property type="evidence" value="ECO:0007669"/>
    <property type="project" value="UniProtKB-SubCell"/>
</dbReference>
<dbReference type="GO" id="GO:0055088">
    <property type="term" value="P:lipid homeostasis"/>
    <property type="evidence" value="ECO:0007669"/>
    <property type="project" value="TreeGrafter"/>
</dbReference>
<keyword evidence="4 5" id="KW-0472">Membrane</keyword>
<evidence type="ECO:0000256" key="4">
    <source>
        <dbReference type="ARBA" id="ARBA00023136"/>
    </source>
</evidence>
<evidence type="ECO:0000256" key="3">
    <source>
        <dbReference type="ARBA" id="ARBA00022989"/>
    </source>
</evidence>
<dbReference type="OrthoDB" id="10266980at2759"/>
<feature type="transmembrane region" description="Helical" evidence="6">
    <location>
        <begin position="208"/>
        <end position="235"/>
    </location>
</feature>
<evidence type="ECO:0000259" key="7">
    <source>
        <dbReference type="PROSITE" id="PS50922"/>
    </source>
</evidence>
<keyword evidence="3 6" id="KW-1133">Transmembrane helix</keyword>
<keyword evidence="2 5" id="KW-0812">Transmembrane</keyword>
<reference evidence="8 9" key="1">
    <citation type="submission" date="2017-08" db="EMBL/GenBank/DDBJ databases">
        <title>Acidophilic green algal genome provides insights into adaptation to an acidic environment.</title>
        <authorList>
            <person name="Hirooka S."/>
            <person name="Hirose Y."/>
            <person name="Kanesaki Y."/>
            <person name="Higuchi S."/>
            <person name="Fujiwara T."/>
            <person name="Onuma R."/>
            <person name="Era A."/>
            <person name="Ohbayashi R."/>
            <person name="Uzuka A."/>
            <person name="Nozaki H."/>
            <person name="Yoshikawa H."/>
            <person name="Miyagishima S.Y."/>
        </authorList>
    </citation>
    <scope>NUCLEOTIDE SEQUENCE [LARGE SCALE GENOMIC DNA]</scope>
    <source>
        <strain evidence="8 9">NIES-2499</strain>
    </source>
</reference>
<dbReference type="Pfam" id="PF03798">
    <property type="entry name" value="TRAM_LAG1_CLN8"/>
    <property type="match status" value="1"/>
</dbReference>
<dbReference type="EMBL" id="BEGY01000027">
    <property type="protein sequence ID" value="GAX77769.1"/>
    <property type="molecule type" value="Genomic_DNA"/>
</dbReference>
<name>A0A250X4C4_9CHLO</name>
<evidence type="ECO:0000313" key="9">
    <source>
        <dbReference type="Proteomes" id="UP000232323"/>
    </source>
</evidence>
<dbReference type="Proteomes" id="UP000232323">
    <property type="component" value="Unassembled WGS sequence"/>
</dbReference>
<dbReference type="PANTHER" id="PTHR13439">
    <property type="entry name" value="CT120 PROTEIN"/>
    <property type="match status" value="1"/>
</dbReference>
<feature type="transmembrane region" description="Helical" evidence="6">
    <location>
        <begin position="124"/>
        <end position="144"/>
    </location>
</feature>